<evidence type="ECO:0000256" key="6">
    <source>
        <dbReference type="ARBA" id="ARBA00022679"/>
    </source>
</evidence>
<evidence type="ECO:0000256" key="8">
    <source>
        <dbReference type="ARBA" id="ARBA00023098"/>
    </source>
</evidence>
<dbReference type="GO" id="GO:0004144">
    <property type="term" value="F:diacylglycerol O-acyltransferase activity"/>
    <property type="evidence" value="ECO:0007669"/>
    <property type="project" value="UniProtKB-EC"/>
</dbReference>
<dbReference type="GO" id="GO:0005886">
    <property type="term" value="C:plasma membrane"/>
    <property type="evidence" value="ECO:0007669"/>
    <property type="project" value="TreeGrafter"/>
</dbReference>
<dbReference type="EC" id="2.3.1.20" evidence="4"/>
<comment type="pathway">
    <text evidence="1">Glycerolipid metabolism; triacylglycerol biosynthesis.</text>
</comment>
<accession>A0A2T5MKH5</accession>
<evidence type="ECO:0000256" key="9">
    <source>
        <dbReference type="ARBA" id="ARBA00023315"/>
    </source>
</evidence>
<dbReference type="GO" id="GO:0001666">
    <property type="term" value="P:response to hypoxia"/>
    <property type="evidence" value="ECO:0007669"/>
    <property type="project" value="TreeGrafter"/>
</dbReference>
<dbReference type="NCBIfam" id="TIGR02946">
    <property type="entry name" value="acyl_WS_DGAT"/>
    <property type="match status" value="1"/>
</dbReference>
<dbReference type="EMBL" id="QANS01000001">
    <property type="protein sequence ID" value="PTU33064.1"/>
    <property type="molecule type" value="Genomic_DNA"/>
</dbReference>
<dbReference type="AlphaFoldDB" id="A0A2T5MKH5"/>
<evidence type="ECO:0000256" key="5">
    <source>
        <dbReference type="ARBA" id="ARBA00022516"/>
    </source>
</evidence>
<dbReference type="UniPathway" id="UPA00282"/>
<dbReference type="InterPro" id="IPR009721">
    <property type="entry name" value="O-acyltransferase_WSD1_C"/>
</dbReference>
<dbReference type="PANTHER" id="PTHR31650:SF1">
    <property type="entry name" value="WAX ESTER SYNTHASE_DIACYLGLYCEROL ACYLTRANSFERASE 4-RELATED"/>
    <property type="match status" value="1"/>
</dbReference>
<dbReference type="PANTHER" id="PTHR31650">
    <property type="entry name" value="O-ACYLTRANSFERASE (WSD1-LIKE) FAMILY PROTEIN"/>
    <property type="match status" value="1"/>
</dbReference>
<evidence type="ECO:0000259" key="11">
    <source>
        <dbReference type="Pfam" id="PF03007"/>
    </source>
</evidence>
<dbReference type="Proteomes" id="UP000244248">
    <property type="component" value="Unassembled WGS sequence"/>
</dbReference>
<gene>
    <name evidence="13" type="ORF">CJD38_02875</name>
</gene>
<dbReference type="GO" id="GO:0071731">
    <property type="term" value="P:response to nitric oxide"/>
    <property type="evidence" value="ECO:0007669"/>
    <property type="project" value="TreeGrafter"/>
</dbReference>
<keyword evidence="8" id="KW-0443">Lipid metabolism</keyword>
<feature type="domain" description="O-acyltransferase WSD1 C-terminal" evidence="12">
    <location>
        <begin position="308"/>
        <end position="452"/>
    </location>
</feature>
<dbReference type="InterPro" id="IPR004255">
    <property type="entry name" value="O-acyltransferase_WSD1_N"/>
</dbReference>
<keyword evidence="6 13" id="KW-0808">Transferase</keyword>
<proteinExistence type="inferred from homology"/>
<evidence type="ECO:0000256" key="2">
    <source>
        <dbReference type="ARBA" id="ARBA00005189"/>
    </source>
</evidence>
<dbReference type="SUPFAM" id="SSF52777">
    <property type="entry name" value="CoA-dependent acyltransferases"/>
    <property type="match status" value="2"/>
</dbReference>
<organism evidence="13 14">
    <name type="scientific">Stenotrophobium rhamnosiphilum</name>
    <dbReference type="NCBI Taxonomy" id="2029166"/>
    <lineage>
        <taxon>Bacteria</taxon>
        <taxon>Pseudomonadati</taxon>
        <taxon>Pseudomonadota</taxon>
        <taxon>Gammaproteobacteria</taxon>
        <taxon>Nevskiales</taxon>
        <taxon>Nevskiaceae</taxon>
        <taxon>Stenotrophobium</taxon>
    </lineage>
</organism>
<evidence type="ECO:0000313" key="13">
    <source>
        <dbReference type="EMBL" id="PTU33064.1"/>
    </source>
</evidence>
<comment type="similarity">
    <text evidence="3">Belongs to the long-chain O-acyltransferase family.</text>
</comment>
<dbReference type="InterPro" id="IPR014292">
    <property type="entry name" value="Acyl_transf_WS/DGAT"/>
</dbReference>
<dbReference type="GO" id="GO:0051701">
    <property type="term" value="P:biological process involved in interaction with host"/>
    <property type="evidence" value="ECO:0007669"/>
    <property type="project" value="TreeGrafter"/>
</dbReference>
<evidence type="ECO:0000256" key="4">
    <source>
        <dbReference type="ARBA" id="ARBA00013244"/>
    </source>
</evidence>
<dbReference type="Pfam" id="PF03007">
    <property type="entry name" value="WS_DGAT_cat"/>
    <property type="match status" value="1"/>
</dbReference>
<keyword evidence="5" id="KW-0444">Lipid biosynthesis</keyword>
<dbReference type="Pfam" id="PF06974">
    <property type="entry name" value="WS_DGAT_C"/>
    <property type="match status" value="1"/>
</dbReference>
<keyword evidence="14" id="KW-1185">Reference proteome</keyword>
<comment type="catalytic activity">
    <reaction evidence="10">
        <text>an acyl-CoA + a 1,2-diacyl-sn-glycerol = a triacyl-sn-glycerol + CoA</text>
        <dbReference type="Rhea" id="RHEA:10868"/>
        <dbReference type="ChEBI" id="CHEBI:17815"/>
        <dbReference type="ChEBI" id="CHEBI:57287"/>
        <dbReference type="ChEBI" id="CHEBI:58342"/>
        <dbReference type="ChEBI" id="CHEBI:64615"/>
        <dbReference type="EC" id="2.3.1.20"/>
    </reaction>
</comment>
<dbReference type="GO" id="GO:0006071">
    <property type="term" value="P:glycerol metabolic process"/>
    <property type="evidence" value="ECO:0007669"/>
    <property type="project" value="UniProtKB-KW"/>
</dbReference>
<evidence type="ECO:0000256" key="1">
    <source>
        <dbReference type="ARBA" id="ARBA00004771"/>
    </source>
</evidence>
<evidence type="ECO:0000259" key="12">
    <source>
        <dbReference type="Pfam" id="PF06974"/>
    </source>
</evidence>
<evidence type="ECO:0000256" key="7">
    <source>
        <dbReference type="ARBA" id="ARBA00022798"/>
    </source>
</evidence>
<protein>
    <recommendedName>
        <fullName evidence="4">diacylglycerol O-acyltransferase</fullName>
        <ecNumber evidence="4">2.3.1.20</ecNumber>
    </recommendedName>
</protein>
<sequence>MKRLTPIDTAFLLMEKRQQPLHVGALILCTPPPGAPPDFANQLAERLRHCTTAASPFNRRLTGGGAIKFWSEDEDFDIAHHFVHLALPKPGRIRELLAMVSRVHSQHLDRAYPLWRAYLIEGLEDGRIALYFKIHHSLVDGIAGIRLMMKSMSIDVEDSLLMPAPWGVRTRKTQHAALPIPTPGAGTFSALTRLAGSGYKSVPAVVRQLRQTLSDSRNKHPEAITSLQAPRCILNQKVSGSRRFAAQSYSTPRVKAIAKAFNATANDVVLALCGSALRRYLMELNELPDRPLIALVPVSTRHDDSESGNEIAFALASLATDVVDPADRLRAVKASMDYTKERFRQMTPSQVLAYSAALITPGALAWLTGLDRKYTIANTVISHVPGPRRPLYWQGCKLDGIYPASLVLDDFALNITLISRHDFIDFGIIACRKNLPRVQKLLGYIEEAIVELETTLAPEVIEVPKKKRA</sequence>
<evidence type="ECO:0000256" key="3">
    <source>
        <dbReference type="ARBA" id="ARBA00009587"/>
    </source>
</evidence>
<dbReference type="RefSeq" id="WP_107938771.1">
    <property type="nucleotide sequence ID" value="NZ_QANS01000001.1"/>
</dbReference>
<feature type="domain" description="O-acyltransferase WSD1-like N-terminal" evidence="11">
    <location>
        <begin position="4"/>
        <end position="269"/>
    </location>
</feature>
<keyword evidence="7" id="KW-0319">Glycerol metabolism</keyword>
<dbReference type="GO" id="GO:0019432">
    <property type="term" value="P:triglyceride biosynthetic process"/>
    <property type="evidence" value="ECO:0007669"/>
    <property type="project" value="UniProtKB-UniPathway"/>
</dbReference>
<evidence type="ECO:0000256" key="10">
    <source>
        <dbReference type="ARBA" id="ARBA00048109"/>
    </source>
</evidence>
<evidence type="ECO:0000313" key="14">
    <source>
        <dbReference type="Proteomes" id="UP000244248"/>
    </source>
</evidence>
<reference evidence="13 14" key="1">
    <citation type="submission" date="2018-04" db="EMBL/GenBank/DDBJ databases">
        <title>Novel species isolated from glacier.</title>
        <authorList>
            <person name="Liu Q."/>
            <person name="Xin Y.-H."/>
        </authorList>
    </citation>
    <scope>NUCLEOTIDE SEQUENCE [LARGE SCALE GENOMIC DNA]</scope>
    <source>
        <strain evidence="13 14">GT1R17</strain>
    </source>
</reference>
<dbReference type="OrthoDB" id="9810950at2"/>
<name>A0A2T5MKH5_9GAMM</name>
<keyword evidence="9 13" id="KW-0012">Acyltransferase</keyword>
<dbReference type="InterPro" id="IPR045034">
    <property type="entry name" value="O-acyltransferase_WSD1-like"/>
</dbReference>
<comment type="caution">
    <text evidence="13">The sequence shown here is derived from an EMBL/GenBank/DDBJ whole genome shotgun (WGS) entry which is preliminary data.</text>
</comment>
<comment type="pathway">
    <text evidence="2">Lipid metabolism.</text>
</comment>